<gene>
    <name evidence="3" type="ORF">GJB61_03135</name>
</gene>
<protein>
    <submittedName>
        <fullName evidence="3">Phage tail tape-measure protein</fullName>
    </submittedName>
</protein>
<name>A0A7X2H3D3_9BACL</name>
<dbReference type="AlphaFoldDB" id="A0A7X2H3D3"/>
<keyword evidence="4" id="KW-1185">Reference proteome</keyword>
<evidence type="ECO:0000256" key="1">
    <source>
        <dbReference type="SAM" id="Coils"/>
    </source>
</evidence>
<feature type="domain" description="Phage tail tape measure protein" evidence="2">
    <location>
        <begin position="141"/>
        <end position="291"/>
    </location>
</feature>
<accession>A0A7X2H3D3</accession>
<evidence type="ECO:0000313" key="3">
    <source>
        <dbReference type="EMBL" id="MRN51993.1"/>
    </source>
</evidence>
<sequence>MAGTSREYDIAFRLNALMDSSFRRSMGDAEQHIQDLERALQDMSRRGDFDDLRRDADQADDSIRNLDDSAVGFGETLKNMAEYMGAFALIETAGVSLQNIVGTIGDSTDAMAQLQAATGMTAEQMEGMDAISKDLYRQNYGEGFEDLGESMALVKQYTQQTGDELEKITATAIAFRDVFNEDVPESLKAADTMMKKFGITSEQSYNLMAQGAQKGLNKSGELIDTANEYSVYFDKMGYSADEMFNVFAAGMENGAFSLDKVADAVKEFGIRIKDGSEGTNDAIYALFAPENLDEFVNGLVKGGAKSAQYLELVKKEGKETANILLGDFSKGGKTAAKAMKDLQMYLGEGDNIFDGLTEGSMTGKQAMEEVIKKLKEIKDPIYQGQIAVSLFGTQFEDMESDAILALGNTRKQFDMTQQTMEEVAAVKYSTLSQQFATIGRELMTDLVIPLGEDLMPLLQGLAKWMGDNEKLLMVIALGVPAAALAKNTIKIVKSLLAVEGAAGGAGGAAGGFAKVLGMLTNPVGIAIVGVGLLTAGVIAYKKHQEKARQELLNMGDALGEAYSNYTEVDHASKRTQNLITEYDRLTQKIKDSKTPADELTEARRKLKDVEKELIDMNPDILSAEGSKNSKFRDQLDLLKDINQTRADMSKRELEHDALEAQGKMPDLENQYSDLAENLSKQNAAYEKAKVSYRDYLDYMKQYQKISDSGASDEQKTSQWNNLASKIEANTGENYSGPGWVTFRDDLNDIEASFDKYNEKIKKTQDEMAEAEKSFSSYYDLQKRMIELNLGGTLEQQAAKYKDLSYAEKKRFDQAMQDIADLNGAMDMMPDEKKIDLQLIWQQTGQVPDLKTVAGQKLSYLALHDPGIDRYADGGIANQASIFGEAGPEIAIPLNNKSRSRSLLEKANDLMGHTSNGEGSIDVTWAPQITIQGSDPAAEQKLRKVLQDSQADFERKFKVMMQQQKRVSFQ</sequence>
<dbReference type="InterPro" id="IPR010090">
    <property type="entry name" value="Phage_tape_meas"/>
</dbReference>
<keyword evidence="1" id="KW-0175">Coiled coil</keyword>
<dbReference type="Pfam" id="PF10145">
    <property type="entry name" value="PhageMin_Tail"/>
    <property type="match status" value="1"/>
</dbReference>
<proteinExistence type="predicted"/>
<feature type="coiled-coil region" evidence="1">
    <location>
        <begin position="26"/>
        <end position="69"/>
    </location>
</feature>
<comment type="caution">
    <text evidence="3">The sequence shown here is derived from an EMBL/GenBank/DDBJ whole genome shotgun (WGS) entry which is preliminary data.</text>
</comment>
<dbReference type="RefSeq" id="WP_154116988.1">
    <property type="nucleotide sequence ID" value="NZ_WJXB01000001.1"/>
</dbReference>
<reference evidence="3 4" key="1">
    <citation type="submission" date="2019-11" db="EMBL/GenBank/DDBJ databases">
        <title>Paenibacillus monticola sp. nov., a novel PGPR strain isolated from mountain sample in China.</title>
        <authorList>
            <person name="Zhao Q."/>
            <person name="Li H.-P."/>
            <person name="Zhang J.-L."/>
        </authorList>
    </citation>
    <scope>NUCLEOTIDE SEQUENCE [LARGE SCALE GENOMIC DNA]</scope>
    <source>
        <strain evidence="3 4">LC-T2</strain>
    </source>
</reference>
<organism evidence="3 4">
    <name type="scientific">Paenibacillus monticola</name>
    <dbReference type="NCBI Taxonomy" id="2666075"/>
    <lineage>
        <taxon>Bacteria</taxon>
        <taxon>Bacillati</taxon>
        <taxon>Bacillota</taxon>
        <taxon>Bacilli</taxon>
        <taxon>Bacillales</taxon>
        <taxon>Paenibacillaceae</taxon>
        <taxon>Paenibacillus</taxon>
    </lineage>
</organism>
<dbReference type="EMBL" id="WJXB01000001">
    <property type="protein sequence ID" value="MRN51993.1"/>
    <property type="molecule type" value="Genomic_DNA"/>
</dbReference>
<dbReference type="Proteomes" id="UP000463051">
    <property type="component" value="Unassembled WGS sequence"/>
</dbReference>
<feature type="coiled-coil region" evidence="1">
    <location>
        <begin position="746"/>
        <end position="773"/>
    </location>
</feature>
<feature type="coiled-coil region" evidence="1">
    <location>
        <begin position="641"/>
        <end position="684"/>
    </location>
</feature>
<evidence type="ECO:0000259" key="2">
    <source>
        <dbReference type="Pfam" id="PF10145"/>
    </source>
</evidence>
<evidence type="ECO:0000313" key="4">
    <source>
        <dbReference type="Proteomes" id="UP000463051"/>
    </source>
</evidence>